<feature type="compositionally biased region" description="Basic and acidic residues" evidence="1">
    <location>
        <begin position="308"/>
        <end position="322"/>
    </location>
</feature>
<keyword evidence="3" id="KW-1185">Reference proteome</keyword>
<dbReference type="EMBL" id="JAIWYP010000014">
    <property type="protein sequence ID" value="KAH3710376.1"/>
    <property type="molecule type" value="Genomic_DNA"/>
</dbReference>
<evidence type="ECO:0000256" key="1">
    <source>
        <dbReference type="SAM" id="MobiDB-lite"/>
    </source>
</evidence>
<protein>
    <submittedName>
        <fullName evidence="2">Uncharacterized protein</fullName>
    </submittedName>
</protein>
<feature type="compositionally biased region" description="Polar residues" evidence="1">
    <location>
        <begin position="170"/>
        <end position="184"/>
    </location>
</feature>
<gene>
    <name evidence="2" type="ORF">DPMN_069853</name>
</gene>
<sequence length="396" mass="45910">MLKYSTAVTNDDGIVSPTHRPDIDYTRRTIEVSAGSKGGASKMGIKRRAGVKKILSRDQRDLQFKTQQESQHFPPIGTPGSPQMTLNATHGSDKKENVYPFASLKRKEIRTPYVSHIQRVTDVATPYVLHTQITNVDPAVTLQREQSRLSRHSGNVIEYKHEPELRHEATFSSLQKLPTSSSPAQEKRPRGRHGRKSNSFNEHDLDNRNADIKELTIQSNQMGLYKRAERKQRTDTVKGKADESFSIRKKIEQFRRWHEEQYKEKIKKLKQEVDHQFEAEHHKAIRQVGALRETPTSKDMSITMEDKVPSELSHEKMDDDKVTPNLSSTNENSKPRSESARTWRTWRNVNESYAYNDVQKYIKENELMDDEKAVWIKKWIIEVNKAMKEQHPESIL</sequence>
<feature type="region of interest" description="Disordered" evidence="1">
    <location>
        <begin position="308"/>
        <end position="341"/>
    </location>
</feature>
<dbReference type="Proteomes" id="UP000828390">
    <property type="component" value="Unassembled WGS sequence"/>
</dbReference>
<feature type="compositionally biased region" description="Basic and acidic residues" evidence="1">
    <location>
        <begin position="201"/>
        <end position="210"/>
    </location>
</feature>
<reference evidence="2" key="2">
    <citation type="submission" date="2020-11" db="EMBL/GenBank/DDBJ databases">
        <authorList>
            <person name="McCartney M.A."/>
            <person name="Auch B."/>
            <person name="Kono T."/>
            <person name="Mallez S."/>
            <person name="Becker A."/>
            <person name="Gohl D.M."/>
            <person name="Silverstein K.A.T."/>
            <person name="Koren S."/>
            <person name="Bechman K.B."/>
            <person name="Herman A."/>
            <person name="Abrahante J.E."/>
            <person name="Garbe J."/>
        </authorList>
    </citation>
    <scope>NUCLEOTIDE SEQUENCE</scope>
    <source>
        <strain evidence="2">Duluth1</strain>
        <tissue evidence="2">Whole animal</tissue>
    </source>
</reference>
<evidence type="ECO:0000313" key="3">
    <source>
        <dbReference type="Proteomes" id="UP000828390"/>
    </source>
</evidence>
<proteinExistence type="predicted"/>
<evidence type="ECO:0000313" key="2">
    <source>
        <dbReference type="EMBL" id="KAH3710376.1"/>
    </source>
</evidence>
<comment type="caution">
    <text evidence="2">The sequence shown here is derived from an EMBL/GenBank/DDBJ whole genome shotgun (WGS) entry which is preliminary data.</text>
</comment>
<reference evidence="2" key="1">
    <citation type="journal article" date="2019" name="bioRxiv">
        <title>The Genome of the Zebra Mussel, Dreissena polymorpha: A Resource for Invasive Species Research.</title>
        <authorList>
            <person name="McCartney M.A."/>
            <person name="Auch B."/>
            <person name="Kono T."/>
            <person name="Mallez S."/>
            <person name="Zhang Y."/>
            <person name="Obille A."/>
            <person name="Becker A."/>
            <person name="Abrahante J.E."/>
            <person name="Garbe J."/>
            <person name="Badalamenti J.P."/>
            <person name="Herman A."/>
            <person name="Mangelson H."/>
            <person name="Liachko I."/>
            <person name="Sullivan S."/>
            <person name="Sone E.D."/>
            <person name="Koren S."/>
            <person name="Silverstein K.A.T."/>
            <person name="Beckman K.B."/>
            <person name="Gohl D.M."/>
        </authorList>
    </citation>
    <scope>NUCLEOTIDE SEQUENCE</scope>
    <source>
        <strain evidence="2">Duluth1</strain>
        <tissue evidence="2">Whole animal</tissue>
    </source>
</reference>
<name>A0A9D3Z4F1_DREPO</name>
<accession>A0A9D3Z4F1</accession>
<dbReference type="OrthoDB" id="10039581at2759"/>
<dbReference type="AlphaFoldDB" id="A0A9D3Z4F1"/>
<organism evidence="2 3">
    <name type="scientific">Dreissena polymorpha</name>
    <name type="common">Zebra mussel</name>
    <name type="synonym">Mytilus polymorpha</name>
    <dbReference type="NCBI Taxonomy" id="45954"/>
    <lineage>
        <taxon>Eukaryota</taxon>
        <taxon>Metazoa</taxon>
        <taxon>Spiralia</taxon>
        <taxon>Lophotrochozoa</taxon>
        <taxon>Mollusca</taxon>
        <taxon>Bivalvia</taxon>
        <taxon>Autobranchia</taxon>
        <taxon>Heteroconchia</taxon>
        <taxon>Euheterodonta</taxon>
        <taxon>Imparidentia</taxon>
        <taxon>Neoheterodontei</taxon>
        <taxon>Myida</taxon>
        <taxon>Dreissenoidea</taxon>
        <taxon>Dreissenidae</taxon>
        <taxon>Dreissena</taxon>
    </lineage>
</organism>
<feature type="region of interest" description="Disordered" evidence="1">
    <location>
        <begin position="170"/>
        <end position="210"/>
    </location>
</feature>